<dbReference type="AlphaFoldDB" id="A0A0E9VTU2"/>
<reference evidence="1" key="1">
    <citation type="submission" date="2014-11" db="EMBL/GenBank/DDBJ databases">
        <authorList>
            <person name="Amaro Gonzalez C."/>
        </authorList>
    </citation>
    <scope>NUCLEOTIDE SEQUENCE</scope>
</reference>
<sequence length="24" mass="2690">MPGAIFTHESFFNFDKCQHGGESC</sequence>
<name>A0A0E9VTU2_ANGAN</name>
<protein>
    <submittedName>
        <fullName evidence="1">Uncharacterized protein</fullName>
    </submittedName>
</protein>
<accession>A0A0E9VTU2</accession>
<reference evidence="1" key="2">
    <citation type="journal article" date="2015" name="Fish Shellfish Immunol.">
        <title>Early steps in the European eel (Anguilla anguilla)-Vibrio vulnificus interaction in the gills: Role of the RtxA13 toxin.</title>
        <authorList>
            <person name="Callol A."/>
            <person name="Pajuelo D."/>
            <person name="Ebbesson L."/>
            <person name="Teles M."/>
            <person name="MacKenzie S."/>
            <person name="Amaro C."/>
        </authorList>
    </citation>
    <scope>NUCLEOTIDE SEQUENCE</scope>
</reference>
<proteinExistence type="predicted"/>
<dbReference type="EMBL" id="GBXM01027136">
    <property type="protein sequence ID" value="JAH81441.1"/>
    <property type="molecule type" value="Transcribed_RNA"/>
</dbReference>
<evidence type="ECO:0000313" key="1">
    <source>
        <dbReference type="EMBL" id="JAH81441.1"/>
    </source>
</evidence>
<organism evidence="1">
    <name type="scientific">Anguilla anguilla</name>
    <name type="common">European freshwater eel</name>
    <name type="synonym">Muraena anguilla</name>
    <dbReference type="NCBI Taxonomy" id="7936"/>
    <lineage>
        <taxon>Eukaryota</taxon>
        <taxon>Metazoa</taxon>
        <taxon>Chordata</taxon>
        <taxon>Craniata</taxon>
        <taxon>Vertebrata</taxon>
        <taxon>Euteleostomi</taxon>
        <taxon>Actinopterygii</taxon>
        <taxon>Neopterygii</taxon>
        <taxon>Teleostei</taxon>
        <taxon>Anguilliformes</taxon>
        <taxon>Anguillidae</taxon>
        <taxon>Anguilla</taxon>
    </lineage>
</organism>